<feature type="transmembrane region" description="Helical" evidence="1">
    <location>
        <begin position="49"/>
        <end position="69"/>
    </location>
</feature>
<keyword evidence="1" id="KW-0472">Membrane</keyword>
<keyword evidence="3" id="KW-1185">Reference proteome</keyword>
<gene>
    <name evidence="2" type="ORF">HF526_03725</name>
</gene>
<evidence type="ECO:0000256" key="1">
    <source>
        <dbReference type="SAM" id="Phobius"/>
    </source>
</evidence>
<comment type="caution">
    <text evidence="2">The sequence shown here is derived from an EMBL/GenBank/DDBJ whole genome shotgun (WGS) entry which is preliminary data.</text>
</comment>
<evidence type="ECO:0000313" key="3">
    <source>
        <dbReference type="Proteomes" id="UP000820669"/>
    </source>
</evidence>
<dbReference type="EMBL" id="JAAXLA010000004">
    <property type="protein sequence ID" value="NMH96433.1"/>
    <property type="molecule type" value="Genomic_DNA"/>
</dbReference>
<organism evidence="2 3">
    <name type="scientific">Pseudonocardia acidicola</name>
    <dbReference type="NCBI Taxonomy" id="2724939"/>
    <lineage>
        <taxon>Bacteria</taxon>
        <taxon>Bacillati</taxon>
        <taxon>Actinomycetota</taxon>
        <taxon>Actinomycetes</taxon>
        <taxon>Pseudonocardiales</taxon>
        <taxon>Pseudonocardiaceae</taxon>
        <taxon>Pseudonocardia</taxon>
    </lineage>
</organism>
<proteinExistence type="predicted"/>
<dbReference type="Proteomes" id="UP000820669">
    <property type="component" value="Unassembled WGS sequence"/>
</dbReference>
<evidence type="ECO:0000313" key="2">
    <source>
        <dbReference type="EMBL" id="NMH96433.1"/>
    </source>
</evidence>
<sequence length="182" mass="19034">MCVLIGLVLLVGGTLTALLAYGVFGTGRAQRPLLDPVVVDTFRAHPTPSRIIAIAAGLLIVVFGLVWAARSVRPERRPDLILDTAPDTAIVITAPAAAEAVAGQAATLPGVARARARLVGDDRTPALRLTLWLSDDADLAQVLRDLDEQVLTGARASLGVDELPVAVRVELETPGGAGRRVE</sequence>
<keyword evidence="1" id="KW-0812">Transmembrane</keyword>
<reference evidence="2 3" key="1">
    <citation type="submission" date="2020-04" db="EMBL/GenBank/DDBJ databases">
        <authorList>
            <person name="Klaysubun C."/>
            <person name="Duangmal K."/>
            <person name="Lipun K."/>
        </authorList>
    </citation>
    <scope>NUCLEOTIDE SEQUENCE [LARGE SCALE GENOMIC DNA]</scope>
    <source>
        <strain evidence="2 3">K10HN5</strain>
    </source>
</reference>
<accession>A0ABX1S8E3</accession>
<name>A0ABX1S8E3_9PSEU</name>
<keyword evidence="1" id="KW-1133">Transmembrane helix</keyword>
<protein>
    <submittedName>
        <fullName evidence="2">Alkaline shock response membrane anchor protein AmaP</fullName>
    </submittedName>
</protein>